<feature type="domain" description="Peptidase M16 N-terminal" evidence="4">
    <location>
        <begin position="518"/>
        <end position="621"/>
    </location>
</feature>
<dbReference type="InterPro" id="IPR011765">
    <property type="entry name" value="Pept_M16_N"/>
</dbReference>
<proteinExistence type="inferred from homology"/>
<dbReference type="Pfam" id="PF05193">
    <property type="entry name" value="Peptidase_M16_C"/>
    <property type="match status" value="2"/>
</dbReference>
<sequence length="938" mass="99829">MKTRLLTLSLATIIASAQPALAQTAPKPAAKPAPVAALIKQVDIPYTQFTLANGLRVVVHTDRKAPVVAVSVWYNVGSKFEPKGKTGFAHLFEHLMFNGSENAQSDFYEPLKQVGGTDMNGSTYFDRTNYFETVPKTALDRTLFLESDRMGYLLGVVTQGRLDKQRGVVQNEKRQGDNRPYGLFQYKLLEGLFPADHPYGHTTIGSMADLDAASLDDVKSWFKDHYGPNNTVLVLAGDIDEATARPLVEKYFGAIPRGPQNVVPQVTIPTLAAPKSVVTKDRVAATMLVRAWTVPGLSDKDSTALDVAAGVLGGLASSRLDNALVRGEKLAVNVNASNSSFSQLGYFTISAVVKPGVDPATVATRLDALIADFLAHGPTKDEVDRYVTREVSGTIAGLEQVGGRGKAATLAEGALYSNDPGFYKKQLADLAATTPQSVQAAAKKWLSRPVFSLTIEPGAREAYAETVTPPKPEVKDPPFTGTRGAMPAAGALQDLVYPKVERTKLSNGVELVYAQRTAVPFTRAILSFDAGVAADVPGKLGTESLMLGMLDEGTETLNSIQIAETKERLGASIGMGMGSDRSTAYVAAPSANLAPAVDLLADMVRHPAFSPAEVERLRNAQLAGIAQELTDPGSLGRRVLPKLIYGPGSPYAKAAGAGDPAAVAKLTRDDLIAFHQAWFRPEKLKIFVVSDLPLADVKAALDRGFGDWKGTGAPGVKAFDQATKASSPRIVLIDRPDSPQSVIIGAVPTALSNSDDFLPLTTANDALGGGFLARINMNLRENKHWAYGASGSFVRDEHAAPYFVNAPVQADKTGPAIVELRKELSGYVGTAPMTQVEFDRAIAGGTRSLPGSFETSNALLSAMQANDLFKRPDDYYATITQKYRALTLPQLNAAIRAAVDPTKAVWVVVGDAKIVKPQLDGIGLPVTVLPAAAVGSLR</sequence>
<dbReference type="Proteomes" id="UP001176468">
    <property type="component" value="Unassembled WGS sequence"/>
</dbReference>
<dbReference type="PANTHER" id="PTHR11851">
    <property type="entry name" value="METALLOPROTEASE"/>
    <property type="match status" value="1"/>
</dbReference>
<keyword evidence="2" id="KW-0645">Protease</keyword>
<feature type="signal peptide" evidence="3">
    <location>
        <begin position="1"/>
        <end position="22"/>
    </location>
</feature>
<dbReference type="EMBL" id="JAUQSZ010000002">
    <property type="protein sequence ID" value="MDO7841584.1"/>
    <property type="molecule type" value="Genomic_DNA"/>
</dbReference>
<dbReference type="PANTHER" id="PTHR11851:SF49">
    <property type="entry name" value="MITOCHONDRIAL-PROCESSING PEPTIDASE SUBUNIT ALPHA"/>
    <property type="match status" value="1"/>
</dbReference>
<comment type="caution">
    <text evidence="6">The sequence shown here is derived from an EMBL/GenBank/DDBJ whole genome shotgun (WGS) entry which is preliminary data.</text>
</comment>
<accession>A0ABT8ZVJ8</accession>
<keyword evidence="3" id="KW-0732">Signal</keyword>
<dbReference type="InterPro" id="IPR050361">
    <property type="entry name" value="MPP/UQCRC_Complex"/>
</dbReference>
<feature type="domain" description="Peptidase M16 C-terminal" evidence="5">
    <location>
        <begin position="665"/>
        <end position="843"/>
    </location>
</feature>
<evidence type="ECO:0000313" key="7">
    <source>
        <dbReference type="Proteomes" id="UP001176468"/>
    </source>
</evidence>
<gene>
    <name evidence="6" type="ORF">Q5H94_04550</name>
</gene>
<organism evidence="6 7">
    <name type="scientific">Sphingomonas immobilis</name>
    <dbReference type="NCBI Taxonomy" id="3063997"/>
    <lineage>
        <taxon>Bacteria</taxon>
        <taxon>Pseudomonadati</taxon>
        <taxon>Pseudomonadota</taxon>
        <taxon>Alphaproteobacteria</taxon>
        <taxon>Sphingomonadales</taxon>
        <taxon>Sphingomonadaceae</taxon>
        <taxon>Sphingomonas</taxon>
    </lineage>
</organism>
<dbReference type="RefSeq" id="WP_304560028.1">
    <property type="nucleotide sequence ID" value="NZ_JAUQSZ010000002.1"/>
</dbReference>
<evidence type="ECO:0000256" key="1">
    <source>
        <dbReference type="ARBA" id="ARBA00007261"/>
    </source>
</evidence>
<dbReference type="InterPro" id="IPR007863">
    <property type="entry name" value="Peptidase_M16_C"/>
</dbReference>
<keyword evidence="2" id="KW-0482">Metalloprotease</keyword>
<name>A0ABT8ZVJ8_9SPHN</name>
<comment type="similarity">
    <text evidence="1">Belongs to the peptidase M16 family.</text>
</comment>
<protein>
    <submittedName>
        <fullName evidence="6">Pitrilysin family protein</fullName>
    </submittedName>
</protein>
<dbReference type="Gene3D" id="3.30.830.10">
    <property type="entry name" value="Metalloenzyme, LuxS/M16 peptidase-like"/>
    <property type="match status" value="4"/>
</dbReference>
<feature type="domain" description="Peptidase M16 N-terminal" evidence="4">
    <location>
        <begin position="56"/>
        <end position="143"/>
    </location>
</feature>
<dbReference type="Pfam" id="PF00675">
    <property type="entry name" value="Peptidase_M16"/>
    <property type="match status" value="2"/>
</dbReference>
<feature type="chain" id="PRO_5046313506" evidence="3">
    <location>
        <begin position="23"/>
        <end position="938"/>
    </location>
</feature>
<reference evidence="6" key="1">
    <citation type="submission" date="2023-07" db="EMBL/GenBank/DDBJ databases">
        <authorList>
            <person name="Kim M.K."/>
        </authorList>
    </citation>
    <scope>NUCLEOTIDE SEQUENCE</scope>
    <source>
        <strain evidence="6">CA1-15</strain>
    </source>
</reference>
<evidence type="ECO:0000256" key="2">
    <source>
        <dbReference type="ARBA" id="ARBA00023049"/>
    </source>
</evidence>
<feature type="domain" description="Peptidase M16 C-terminal" evidence="5">
    <location>
        <begin position="214"/>
        <end position="388"/>
    </location>
</feature>
<dbReference type="SUPFAM" id="SSF63411">
    <property type="entry name" value="LuxS/MPP-like metallohydrolase"/>
    <property type="match status" value="4"/>
</dbReference>
<evidence type="ECO:0000256" key="3">
    <source>
        <dbReference type="SAM" id="SignalP"/>
    </source>
</evidence>
<keyword evidence="7" id="KW-1185">Reference proteome</keyword>
<evidence type="ECO:0000313" key="6">
    <source>
        <dbReference type="EMBL" id="MDO7841584.1"/>
    </source>
</evidence>
<dbReference type="InterPro" id="IPR011249">
    <property type="entry name" value="Metalloenz_LuxS/M16"/>
</dbReference>
<evidence type="ECO:0000259" key="5">
    <source>
        <dbReference type="Pfam" id="PF05193"/>
    </source>
</evidence>
<evidence type="ECO:0000259" key="4">
    <source>
        <dbReference type="Pfam" id="PF00675"/>
    </source>
</evidence>
<keyword evidence="2" id="KW-0378">Hydrolase</keyword>